<dbReference type="Proteomes" id="UP000435649">
    <property type="component" value="Unassembled WGS sequence"/>
</dbReference>
<sequence length="293" mass="34112">MRQHLHNYQNCRYHEMTASGLARHKTFSCGLNILYSNIGRNTRQQSEQLRFFEYYSLAHLYRGSGIFLIPGGKPIELHAGDAILIAPGFLHYYGPCHDKAGFEEDNICFFGELPDFLFANGYLQSRIFSQGTTRILEPVHSRLNSGDLLEQLHGVLDFQALLLGLAAEHGSPQQIERRSPIERLLYGIWQNPSHWWTVEEMAQFCQLDRERFRNAFRAHTGSLPKAYVDNFKIDLARHWLETFDWTIEHISRNLGYTDKFHFSRRFKNLTGLAPDHFRRKVREKQAATPPESE</sequence>
<dbReference type="InterPro" id="IPR018060">
    <property type="entry name" value="HTH_AraC"/>
</dbReference>
<evidence type="ECO:0000313" key="5">
    <source>
        <dbReference type="EMBL" id="MST96681.1"/>
    </source>
</evidence>
<organism evidence="5 6">
    <name type="scientific">Victivallis lenta</name>
    <dbReference type="NCBI Taxonomy" id="2606640"/>
    <lineage>
        <taxon>Bacteria</taxon>
        <taxon>Pseudomonadati</taxon>
        <taxon>Lentisphaerota</taxon>
        <taxon>Lentisphaeria</taxon>
        <taxon>Victivallales</taxon>
        <taxon>Victivallaceae</taxon>
        <taxon>Victivallis</taxon>
    </lineage>
</organism>
<evidence type="ECO:0000259" key="4">
    <source>
        <dbReference type="PROSITE" id="PS01124"/>
    </source>
</evidence>
<dbReference type="Pfam" id="PF12833">
    <property type="entry name" value="HTH_18"/>
    <property type="match status" value="1"/>
</dbReference>
<keyword evidence="1" id="KW-0805">Transcription regulation</keyword>
<accession>A0A844G1Z9</accession>
<evidence type="ECO:0000256" key="3">
    <source>
        <dbReference type="ARBA" id="ARBA00023163"/>
    </source>
</evidence>
<keyword evidence="6" id="KW-1185">Reference proteome</keyword>
<dbReference type="GO" id="GO:0003700">
    <property type="term" value="F:DNA-binding transcription factor activity"/>
    <property type="evidence" value="ECO:0007669"/>
    <property type="project" value="InterPro"/>
</dbReference>
<dbReference type="PANTHER" id="PTHR43280:SF2">
    <property type="entry name" value="HTH-TYPE TRANSCRIPTIONAL REGULATOR EXSA"/>
    <property type="match status" value="1"/>
</dbReference>
<keyword evidence="3" id="KW-0804">Transcription</keyword>
<dbReference type="InterPro" id="IPR009057">
    <property type="entry name" value="Homeodomain-like_sf"/>
</dbReference>
<evidence type="ECO:0000256" key="1">
    <source>
        <dbReference type="ARBA" id="ARBA00023015"/>
    </source>
</evidence>
<evidence type="ECO:0000313" key="6">
    <source>
        <dbReference type="Proteomes" id="UP000435649"/>
    </source>
</evidence>
<dbReference type="PANTHER" id="PTHR43280">
    <property type="entry name" value="ARAC-FAMILY TRANSCRIPTIONAL REGULATOR"/>
    <property type="match status" value="1"/>
</dbReference>
<dbReference type="AlphaFoldDB" id="A0A844G1Z9"/>
<proteinExistence type="predicted"/>
<dbReference type="SUPFAM" id="SSF46689">
    <property type="entry name" value="Homeodomain-like"/>
    <property type="match status" value="1"/>
</dbReference>
<dbReference type="Gene3D" id="1.10.10.60">
    <property type="entry name" value="Homeodomain-like"/>
    <property type="match status" value="1"/>
</dbReference>
<name>A0A844G1Z9_9BACT</name>
<comment type="caution">
    <text evidence="5">The sequence shown here is derived from an EMBL/GenBank/DDBJ whole genome shotgun (WGS) entry which is preliminary data.</text>
</comment>
<dbReference type="SUPFAM" id="SSF51215">
    <property type="entry name" value="Regulatory protein AraC"/>
    <property type="match status" value="1"/>
</dbReference>
<dbReference type="GO" id="GO:0043565">
    <property type="term" value="F:sequence-specific DNA binding"/>
    <property type="evidence" value="ECO:0007669"/>
    <property type="project" value="InterPro"/>
</dbReference>
<gene>
    <name evidence="5" type="ORF">FYJ85_06440</name>
</gene>
<protein>
    <submittedName>
        <fullName evidence="5">AraC family transcriptional regulator</fullName>
    </submittedName>
</protein>
<dbReference type="Pfam" id="PF02311">
    <property type="entry name" value="AraC_binding"/>
    <property type="match status" value="1"/>
</dbReference>
<keyword evidence="2" id="KW-0238">DNA-binding</keyword>
<dbReference type="InterPro" id="IPR037923">
    <property type="entry name" value="HTH-like"/>
</dbReference>
<reference evidence="5 6" key="1">
    <citation type="submission" date="2019-08" db="EMBL/GenBank/DDBJ databases">
        <title>In-depth cultivation of the pig gut microbiome towards novel bacterial diversity and tailored functional studies.</title>
        <authorList>
            <person name="Wylensek D."/>
            <person name="Hitch T.C.A."/>
            <person name="Clavel T."/>
        </authorList>
    </citation>
    <scope>NUCLEOTIDE SEQUENCE [LARGE SCALE GENOMIC DNA]</scope>
    <source>
        <strain evidence="5 6">BBE-744-WT-12</strain>
    </source>
</reference>
<feature type="domain" description="HTH araC/xylS-type" evidence="4">
    <location>
        <begin position="182"/>
        <end position="280"/>
    </location>
</feature>
<evidence type="ECO:0000256" key="2">
    <source>
        <dbReference type="ARBA" id="ARBA00023125"/>
    </source>
</evidence>
<dbReference type="PROSITE" id="PS01124">
    <property type="entry name" value="HTH_ARAC_FAMILY_2"/>
    <property type="match status" value="1"/>
</dbReference>
<dbReference type="RefSeq" id="WP_106052586.1">
    <property type="nucleotide sequence ID" value="NZ_VUNS01000005.1"/>
</dbReference>
<dbReference type="InterPro" id="IPR003313">
    <property type="entry name" value="AraC-bd"/>
</dbReference>
<dbReference type="EMBL" id="VUNS01000005">
    <property type="protein sequence ID" value="MST96681.1"/>
    <property type="molecule type" value="Genomic_DNA"/>
</dbReference>
<dbReference type="SMART" id="SM00342">
    <property type="entry name" value="HTH_ARAC"/>
    <property type="match status" value="1"/>
</dbReference>